<dbReference type="EMBL" id="JNCF01000011">
    <property type="protein sequence ID" value="KGP63703.1"/>
    <property type="molecule type" value="Genomic_DNA"/>
</dbReference>
<dbReference type="Pfam" id="PF04316">
    <property type="entry name" value="FlgM"/>
    <property type="match status" value="1"/>
</dbReference>
<organism evidence="2 3">
    <name type="scientific">Legionella norrlandica</name>
    <dbReference type="NCBI Taxonomy" id="1498499"/>
    <lineage>
        <taxon>Bacteria</taxon>
        <taxon>Pseudomonadati</taxon>
        <taxon>Pseudomonadota</taxon>
        <taxon>Gammaproteobacteria</taxon>
        <taxon>Legionellales</taxon>
        <taxon>Legionellaceae</taxon>
        <taxon>Legionella</taxon>
    </lineage>
</organism>
<dbReference type="RefSeq" id="WP_035888062.1">
    <property type="nucleotide sequence ID" value="NZ_JNCF01000011.1"/>
</dbReference>
<dbReference type="InterPro" id="IPR035890">
    <property type="entry name" value="Anti-sigma-28_factor_FlgM_sf"/>
</dbReference>
<sequence length="90" mass="10421">MNDLKIVSHSPLLNRYSIQHEYKSNNTTASKNQAVPHLDQLNHYIETVVHIEEKPIQQNKVEAIAQRVQSGEYIVDSDQLIEQILAEHEF</sequence>
<accession>A0A0A2T8E4</accession>
<evidence type="ECO:0000313" key="2">
    <source>
        <dbReference type="EMBL" id="KGP63703.1"/>
    </source>
</evidence>
<dbReference type="Proteomes" id="UP000054422">
    <property type="component" value="Unassembled WGS sequence"/>
</dbReference>
<dbReference type="SUPFAM" id="SSF101498">
    <property type="entry name" value="Anti-sigma factor FlgM"/>
    <property type="match status" value="1"/>
</dbReference>
<keyword evidence="3" id="KW-1185">Reference proteome</keyword>
<dbReference type="InterPro" id="IPR031316">
    <property type="entry name" value="FlgM_C"/>
</dbReference>
<feature type="domain" description="Anti-sigma-28 factor FlgM C-terminal" evidence="1">
    <location>
        <begin position="52"/>
        <end position="85"/>
    </location>
</feature>
<evidence type="ECO:0000259" key="1">
    <source>
        <dbReference type="Pfam" id="PF04316"/>
    </source>
</evidence>
<dbReference type="STRING" id="1498499.EP47_04895"/>
<evidence type="ECO:0000313" key="3">
    <source>
        <dbReference type="Proteomes" id="UP000054422"/>
    </source>
</evidence>
<protein>
    <recommendedName>
        <fullName evidence="1">Anti-sigma-28 factor FlgM C-terminal domain-containing protein</fullName>
    </recommendedName>
</protein>
<comment type="caution">
    <text evidence="2">The sequence shown here is derived from an EMBL/GenBank/DDBJ whole genome shotgun (WGS) entry which is preliminary data.</text>
</comment>
<name>A0A0A2T8E4_9GAMM</name>
<reference evidence="2 3" key="1">
    <citation type="submission" date="2014-05" db="EMBL/GenBank/DDBJ databases">
        <authorList>
            <person name="Rizzardi K."/>
            <person name="Winiecka-Krusnell J."/>
            <person name="Ramliden M."/>
            <person name="Alm E."/>
            <person name="Andersson S."/>
            <person name="Byfors S."/>
        </authorList>
    </citation>
    <scope>NUCLEOTIDE SEQUENCE [LARGE SCALE GENOMIC DNA]</scope>
    <source>
        <strain evidence="2 3">LEGN</strain>
    </source>
</reference>
<proteinExistence type="predicted"/>
<dbReference type="AlphaFoldDB" id="A0A0A2T8E4"/>
<gene>
    <name evidence="2" type="ORF">EP47_04895</name>
</gene>